<comment type="caution">
    <text evidence="3">The sequence shown here is derived from an EMBL/GenBank/DDBJ whole genome shotgun (WGS) entry which is preliminary data.</text>
</comment>
<keyword evidence="4" id="KW-1185">Reference proteome</keyword>
<dbReference type="AlphaFoldDB" id="A0A8J3I0A8"/>
<sequence>MRRTQTSLLLLILGGVLVIGGIIYGSRSHYLGYKASGPDKLIHTVLDPSSDMSNSSSKAIFYIQLKGDPNIYYMNTADFVNWDDLLSLSPTSYMISYDDATSAPIHITGKDTSNEGEENYTISGTAYRLVQLVANSGNQSVAINTRQYVQNPQGRYENDWPIGTGAIILGAILLIVGLFLRRGLQAVGSPSYMVMQPGQVPPYPGAPMPYAPQAQSPYAAYPPAQPSHPSYPGYPSITPMPQAQLSHPSYPGYPPVAPTPQAQLSHPSYPGYPPVAPTPQVQPSHPSYPGYMPTESAPLAQPASPSYPPAQPAPSEHYGSGQYTPQPPNPFADPAQTPNASYPFAQPAPFEQYGSEQYTPQQEAQPHPISPEAGTAYGGYQLPPNADPDATQIGKRKEE</sequence>
<keyword evidence="2" id="KW-0812">Transmembrane</keyword>
<gene>
    <name evidence="3" type="ORF">KSX_34190</name>
</gene>
<evidence type="ECO:0000256" key="2">
    <source>
        <dbReference type="SAM" id="Phobius"/>
    </source>
</evidence>
<accession>A0A8J3I0A8</accession>
<evidence type="ECO:0000313" key="4">
    <source>
        <dbReference type="Proteomes" id="UP000612362"/>
    </source>
</evidence>
<feature type="compositionally biased region" description="Polar residues" evidence="1">
    <location>
        <begin position="354"/>
        <end position="364"/>
    </location>
</feature>
<organism evidence="3 4">
    <name type="scientific">Ktedonospora formicarum</name>
    <dbReference type="NCBI Taxonomy" id="2778364"/>
    <lineage>
        <taxon>Bacteria</taxon>
        <taxon>Bacillati</taxon>
        <taxon>Chloroflexota</taxon>
        <taxon>Ktedonobacteria</taxon>
        <taxon>Ktedonobacterales</taxon>
        <taxon>Ktedonobacteraceae</taxon>
        <taxon>Ktedonospora</taxon>
    </lineage>
</organism>
<feature type="region of interest" description="Disordered" evidence="1">
    <location>
        <begin position="219"/>
        <end position="399"/>
    </location>
</feature>
<dbReference type="RefSeq" id="WP_220194602.1">
    <property type="nucleotide sequence ID" value="NZ_BNJF01000001.1"/>
</dbReference>
<evidence type="ECO:0000256" key="1">
    <source>
        <dbReference type="SAM" id="MobiDB-lite"/>
    </source>
</evidence>
<feature type="compositionally biased region" description="Low complexity" evidence="1">
    <location>
        <begin position="219"/>
        <end position="231"/>
    </location>
</feature>
<keyword evidence="2" id="KW-1133">Transmembrane helix</keyword>
<evidence type="ECO:0000313" key="3">
    <source>
        <dbReference type="EMBL" id="GHO45256.1"/>
    </source>
</evidence>
<reference evidence="3" key="1">
    <citation type="submission" date="2020-10" db="EMBL/GenBank/DDBJ databases">
        <title>Taxonomic study of unclassified bacteria belonging to the class Ktedonobacteria.</title>
        <authorList>
            <person name="Yabe S."/>
            <person name="Wang C.M."/>
            <person name="Zheng Y."/>
            <person name="Sakai Y."/>
            <person name="Cavaletti L."/>
            <person name="Monciardini P."/>
            <person name="Donadio S."/>
        </authorList>
    </citation>
    <scope>NUCLEOTIDE SEQUENCE</scope>
    <source>
        <strain evidence="3">SOSP1-1</strain>
    </source>
</reference>
<proteinExistence type="predicted"/>
<name>A0A8J3I0A8_9CHLR</name>
<feature type="transmembrane region" description="Helical" evidence="2">
    <location>
        <begin position="160"/>
        <end position="180"/>
    </location>
</feature>
<dbReference type="Proteomes" id="UP000612362">
    <property type="component" value="Unassembled WGS sequence"/>
</dbReference>
<dbReference type="EMBL" id="BNJF01000001">
    <property type="protein sequence ID" value="GHO45256.1"/>
    <property type="molecule type" value="Genomic_DNA"/>
</dbReference>
<protein>
    <submittedName>
        <fullName evidence="3">Uncharacterized protein</fullName>
    </submittedName>
</protein>
<feature type="transmembrane region" description="Helical" evidence="2">
    <location>
        <begin position="7"/>
        <end position="26"/>
    </location>
</feature>
<keyword evidence="2" id="KW-0472">Membrane</keyword>